<evidence type="ECO:0000313" key="4">
    <source>
        <dbReference type="Proteomes" id="UP000887565"/>
    </source>
</evidence>
<dbReference type="GO" id="GO:0016020">
    <property type="term" value="C:membrane"/>
    <property type="evidence" value="ECO:0007669"/>
    <property type="project" value="UniProtKB-SubCell"/>
</dbReference>
<evidence type="ECO:0000256" key="1">
    <source>
        <dbReference type="ARBA" id="ARBA00004141"/>
    </source>
</evidence>
<dbReference type="GO" id="GO:0004888">
    <property type="term" value="F:transmembrane signaling receptor activity"/>
    <property type="evidence" value="ECO:0007669"/>
    <property type="project" value="InterPro"/>
</dbReference>
<name>A0A915JZQ2_ROMCU</name>
<feature type="domain" description="Neurotransmitter-gated ion-channel ligand-binding" evidence="3">
    <location>
        <begin position="16"/>
        <end position="129"/>
    </location>
</feature>
<evidence type="ECO:0000256" key="2">
    <source>
        <dbReference type="ARBA" id="ARBA00023136"/>
    </source>
</evidence>
<dbReference type="SUPFAM" id="SSF63712">
    <property type="entry name" value="Nicotinic receptor ligand binding domain-like"/>
    <property type="match status" value="1"/>
</dbReference>
<dbReference type="InterPro" id="IPR036734">
    <property type="entry name" value="Neur_chan_lig-bd_sf"/>
</dbReference>
<comment type="subcellular location">
    <subcellularLocation>
        <location evidence="1">Membrane</location>
        <topology evidence="1">Multi-pass membrane protein</topology>
    </subcellularLocation>
</comment>
<dbReference type="PROSITE" id="PS00236">
    <property type="entry name" value="NEUROTR_ION_CHANNEL"/>
    <property type="match status" value="1"/>
</dbReference>
<accession>A0A915JZQ2</accession>
<evidence type="ECO:0000313" key="5">
    <source>
        <dbReference type="WBParaSite" id="nRc.2.0.1.t31892-RA"/>
    </source>
</evidence>
<organism evidence="4 5">
    <name type="scientific">Romanomermis culicivorax</name>
    <name type="common">Nematode worm</name>
    <dbReference type="NCBI Taxonomy" id="13658"/>
    <lineage>
        <taxon>Eukaryota</taxon>
        <taxon>Metazoa</taxon>
        <taxon>Ecdysozoa</taxon>
        <taxon>Nematoda</taxon>
        <taxon>Enoplea</taxon>
        <taxon>Dorylaimia</taxon>
        <taxon>Mermithida</taxon>
        <taxon>Mermithoidea</taxon>
        <taxon>Mermithidae</taxon>
        <taxon>Romanomermis</taxon>
    </lineage>
</organism>
<reference evidence="5" key="1">
    <citation type="submission" date="2022-11" db="UniProtKB">
        <authorList>
            <consortium name="WormBaseParasite"/>
        </authorList>
    </citation>
    <scope>IDENTIFICATION</scope>
</reference>
<dbReference type="PANTHER" id="PTHR18945">
    <property type="entry name" value="NEUROTRANSMITTER GATED ION CHANNEL"/>
    <property type="match status" value="1"/>
</dbReference>
<keyword evidence="4" id="KW-1185">Reference proteome</keyword>
<dbReference type="GO" id="GO:0005230">
    <property type="term" value="F:extracellular ligand-gated monoatomic ion channel activity"/>
    <property type="evidence" value="ECO:0007669"/>
    <property type="project" value="InterPro"/>
</dbReference>
<proteinExistence type="predicted"/>
<dbReference type="InterPro" id="IPR006202">
    <property type="entry name" value="Neur_chan_lig-bd"/>
</dbReference>
<protein>
    <submittedName>
        <fullName evidence="5">Neurotransmitter-gated ion-channel ligand-binding domain-containing protein</fullName>
    </submittedName>
</protein>
<sequence>MYFASIDGGDRQSTFSSQLSKVFINANGLVVWYPSFRLYVSCNMDFSAFPYDSHECPIIVAPWSSRHTELEFEILHKEAYVSLSKNETKSMVGGWILESASMRLGYWNVSSQKMSYTKPRAKMEFNFTILNNTYSNRQRFNPFVEITLKMKRFSNYFSVTIKMPVL</sequence>
<evidence type="ECO:0000259" key="3">
    <source>
        <dbReference type="Pfam" id="PF02931"/>
    </source>
</evidence>
<dbReference type="AlphaFoldDB" id="A0A915JZQ2"/>
<dbReference type="InterPro" id="IPR006201">
    <property type="entry name" value="Neur_channel"/>
</dbReference>
<keyword evidence="2" id="KW-0472">Membrane</keyword>
<dbReference type="WBParaSite" id="nRc.2.0.1.t31892-RA">
    <property type="protein sequence ID" value="nRc.2.0.1.t31892-RA"/>
    <property type="gene ID" value="nRc.2.0.1.g31892"/>
</dbReference>
<dbReference type="Gene3D" id="2.70.170.10">
    <property type="entry name" value="Neurotransmitter-gated ion-channel ligand-binding domain"/>
    <property type="match status" value="1"/>
</dbReference>
<dbReference type="Proteomes" id="UP000887565">
    <property type="component" value="Unplaced"/>
</dbReference>
<dbReference type="Pfam" id="PF02931">
    <property type="entry name" value="Neur_chan_LBD"/>
    <property type="match status" value="1"/>
</dbReference>
<dbReference type="InterPro" id="IPR018000">
    <property type="entry name" value="Neurotransmitter_ion_chnl_CS"/>
</dbReference>